<dbReference type="RefSeq" id="XP_015606362.1">
    <property type="nucleotide sequence ID" value="XM_015750876.2"/>
</dbReference>
<gene>
    <name evidence="14 15 16 17" type="primary">LOC107273073</name>
</gene>
<name>A0AAJ7W6C0_CEPCN</name>
<evidence type="ECO:0000259" key="11">
    <source>
        <dbReference type="Pfam" id="PF00149"/>
    </source>
</evidence>
<evidence type="ECO:0000256" key="2">
    <source>
        <dbReference type="ARBA" id="ARBA00004613"/>
    </source>
</evidence>
<evidence type="ECO:0000256" key="5">
    <source>
        <dbReference type="ARBA" id="ARBA00022723"/>
    </source>
</evidence>
<evidence type="ECO:0000256" key="1">
    <source>
        <dbReference type="ARBA" id="ARBA00001947"/>
    </source>
</evidence>
<keyword evidence="8" id="KW-0862">Zinc</keyword>
<keyword evidence="13" id="KW-1185">Reference proteome</keyword>
<dbReference type="Pfam" id="PF19272">
    <property type="entry name" value="ASMase_C"/>
    <property type="match status" value="1"/>
</dbReference>
<dbReference type="CDD" id="cd00842">
    <property type="entry name" value="MPP_ASMase"/>
    <property type="match status" value="1"/>
</dbReference>
<feature type="chain" id="PRO_5044709568" evidence="10">
    <location>
        <begin position="18"/>
        <end position="472"/>
    </location>
</feature>
<dbReference type="Pfam" id="PF00149">
    <property type="entry name" value="Metallophos"/>
    <property type="match status" value="1"/>
</dbReference>
<keyword evidence="6 10" id="KW-0732">Signal</keyword>
<dbReference type="InterPro" id="IPR041805">
    <property type="entry name" value="ASMase/PPN1_MPP"/>
</dbReference>
<keyword evidence="5" id="KW-0479">Metal-binding</keyword>
<dbReference type="PANTHER" id="PTHR10340:SF57">
    <property type="entry name" value="METALLOPHOS DOMAIN-CONTAINING PROTEIN"/>
    <property type="match status" value="1"/>
</dbReference>
<dbReference type="GO" id="GO:0005615">
    <property type="term" value="C:extracellular space"/>
    <property type="evidence" value="ECO:0007669"/>
    <property type="project" value="TreeGrafter"/>
</dbReference>
<dbReference type="Gene3D" id="3.60.21.10">
    <property type="match status" value="1"/>
</dbReference>
<reference evidence="14 15" key="1">
    <citation type="submission" date="2025-04" db="UniProtKB">
        <authorList>
            <consortium name="RefSeq"/>
        </authorList>
    </citation>
    <scope>IDENTIFICATION</scope>
</reference>
<evidence type="ECO:0000256" key="8">
    <source>
        <dbReference type="ARBA" id="ARBA00022833"/>
    </source>
</evidence>
<dbReference type="GO" id="GO:0008081">
    <property type="term" value="F:phosphoric diester hydrolase activity"/>
    <property type="evidence" value="ECO:0007669"/>
    <property type="project" value="TreeGrafter"/>
</dbReference>
<proteinExistence type="inferred from homology"/>
<dbReference type="PANTHER" id="PTHR10340">
    <property type="entry name" value="SPHINGOMYELIN PHOSPHODIESTERASE"/>
    <property type="match status" value="1"/>
</dbReference>
<evidence type="ECO:0000256" key="4">
    <source>
        <dbReference type="ARBA" id="ARBA00022525"/>
    </source>
</evidence>
<evidence type="ECO:0000313" key="14">
    <source>
        <dbReference type="RefSeq" id="XP_015606362.1"/>
    </source>
</evidence>
<comment type="similarity">
    <text evidence="3">Belongs to the acid sphingomyelinase family.</text>
</comment>
<evidence type="ECO:0000313" key="17">
    <source>
        <dbReference type="RefSeq" id="XP_024946146.1"/>
    </source>
</evidence>
<dbReference type="RefSeq" id="XP_024946146.1">
    <property type="nucleotide sequence ID" value="XM_025090378.1"/>
</dbReference>
<dbReference type="InterPro" id="IPR004843">
    <property type="entry name" value="Calcineurin-like_PHP"/>
</dbReference>
<organism evidence="13 15">
    <name type="scientific">Cephus cinctus</name>
    <name type="common">Wheat stem sawfly</name>
    <dbReference type="NCBI Taxonomy" id="211228"/>
    <lineage>
        <taxon>Eukaryota</taxon>
        <taxon>Metazoa</taxon>
        <taxon>Ecdysozoa</taxon>
        <taxon>Arthropoda</taxon>
        <taxon>Hexapoda</taxon>
        <taxon>Insecta</taxon>
        <taxon>Pterygota</taxon>
        <taxon>Neoptera</taxon>
        <taxon>Endopterygota</taxon>
        <taxon>Hymenoptera</taxon>
        <taxon>Cephoidea</taxon>
        <taxon>Cephidae</taxon>
        <taxon>Cephus</taxon>
    </lineage>
</organism>
<sequence>MIRDCLVLLCWLCTVNGKIGYFWHITDIHYDPRYSTHGNTGSMCWNTRSNIDSGRIRSDQRPPGMFGEYNCHSPWALIESAAQAMRAKHGEGIEFVLWTGDALSHTAGMSEELRIQSLKNLTDLLSHTFTGQFIFPALGHEDTGVNFTQIAHLWRHWLPNEALVTFKKTGFYTIEQRSENYHIIFLNTNLWLSTSSIIDNRVPQRNGGQVIDHSADPSGQWTWLENNLRKARIKAETVYIVGHTPPGVYEREGGASALHEKHNKRYIRLVRQYSDIIRGQFFGHWHSDTFRVIYSDTGVPVSWMMMAPSLTPSSPGGPNNPGLRLYKFETNTGQVLDYKQFYLNLPDANSAGKANWITEYSMLAHYDLKEITALSLHDLADRFTQSSDSAFVRYYAANTVSLPREVEEIWGCGGALNGACALRHYCAVTRLNPDSYRDCLSSYADALASVGSQRVSPLHYVPYLLTTWLACR</sequence>
<keyword evidence="9" id="KW-0325">Glycoprotein</keyword>
<dbReference type="AlphaFoldDB" id="A0AAJ7W6C0"/>
<comment type="subcellular location">
    <subcellularLocation>
        <location evidence="2">Secreted</location>
    </subcellularLocation>
</comment>
<dbReference type="GO" id="GO:0046872">
    <property type="term" value="F:metal ion binding"/>
    <property type="evidence" value="ECO:0007669"/>
    <property type="project" value="UniProtKB-KW"/>
</dbReference>
<evidence type="ECO:0000256" key="6">
    <source>
        <dbReference type="ARBA" id="ARBA00022729"/>
    </source>
</evidence>
<feature type="domain" description="Calcineurin-like phosphoesterase" evidence="11">
    <location>
        <begin position="22"/>
        <end position="287"/>
    </location>
</feature>
<evidence type="ECO:0000259" key="12">
    <source>
        <dbReference type="Pfam" id="PF19272"/>
    </source>
</evidence>
<protein>
    <submittedName>
        <fullName evidence="14 15">Acid sphingomyelinase-like phosphodiesterase 3a isoform X1</fullName>
    </submittedName>
</protein>
<dbReference type="RefSeq" id="XP_024946145.1">
    <property type="nucleotide sequence ID" value="XM_025090377.1"/>
</dbReference>
<evidence type="ECO:0000256" key="3">
    <source>
        <dbReference type="ARBA" id="ARBA00008234"/>
    </source>
</evidence>
<evidence type="ECO:0000313" key="16">
    <source>
        <dbReference type="RefSeq" id="XP_024946145.1"/>
    </source>
</evidence>
<comment type="cofactor">
    <cofactor evidence="1">
        <name>Zn(2+)</name>
        <dbReference type="ChEBI" id="CHEBI:29105"/>
    </cofactor>
</comment>
<keyword evidence="7" id="KW-0378">Hydrolase</keyword>
<dbReference type="Proteomes" id="UP000694920">
    <property type="component" value="Unplaced"/>
</dbReference>
<dbReference type="InterPro" id="IPR045473">
    <property type="entry name" value="ASM_C"/>
</dbReference>
<dbReference type="RefSeq" id="XP_024946144.1">
    <property type="nucleotide sequence ID" value="XM_025090376.1"/>
</dbReference>
<dbReference type="GeneID" id="107273073"/>
<accession>A0AAJ7W6C0</accession>
<dbReference type="KEGG" id="ccin:107273073"/>
<evidence type="ECO:0000256" key="10">
    <source>
        <dbReference type="SAM" id="SignalP"/>
    </source>
</evidence>
<keyword evidence="4" id="KW-0964">Secreted</keyword>
<dbReference type="SUPFAM" id="SSF56300">
    <property type="entry name" value="Metallo-dependent phosphatases"/>
    <property type="match status" value="1"/>
</dbReference>
<evidence type="ECO:0000313" key="13">
    <source>
        <dbReference type="Proteomes" id="UP000694920"/>
    </source>
</evidence>
<evidence type="ECO:0000256" key="7">
    <source>
        <dbReference type="ARBA" id="ARBA00022801"/>
    </source>
</evidence>
<feature type="signal peptide" evidence="10">
    <location>
        <begin position="1"/>
        <end position="17"/>
    </location>
</feature>
<feature type="domain" description="Sphingomyelin phosphodiesterase C-terminal" evidence="12">
    <location>
        <begin position="304"/>
        <end position="444"/>
    </location>
</feature>
<evidence type="ECO:0000313" key="15">
    <source>
        <dbReference type="RefSeq" id="XP_024946144.1"/>
    </source>
</evidence>
<dbReference type="InterPro" id="IPR029052">
    <property type="entry name" value="Metallo-depent_PP-like"/>
</dbReference>
<evidence type="ECO:0000256" key="9">
    <source>
        <dbReference type="ARBA" id="ARBA00023180"/>
    </source>
</evidence>